<dbReference type="InterPro" id="IPR025427">
    <property type="entry name" value="DUF4160"/>
</dbReference>
<dbReference type="Proteomes" id="UP000433309">
    <property type="component" value="Unassembled WGS sequence"/>
</dbReference>
<dbReference type="RefSeq" id="WP_371867690.1">
    <property type="nucleotide sequence ID" value="NZ_WKJK01000019.1"/>
</dbReference>
<gene>
    <name evidence="1" type="ORF">GJ699_27705</name>
</gene>
<name>A0A6I2L981_9BURK</name>
<accession>A0A6I2L981</accession>
<dbReference type="EMBL" id="WKJK01000019">
    <property type="protein sequence ID" value="MRW93787.1"/>
    <property type="molecule type" value="Genomic_DNA"/>
</dbReference>
<evidence type="ECO:0000313" key="2">
    <source>
        <dbReference type="Proteomes" id="UP000433309"/>
    </source>
</evidence>
<reference evidence="1 2" key="1">
    <citation type="submission" date="2019-11" db="EMBL/GenBank/DDBJ databases">
        <title>Novel species isolated from a subtropical stream in China.</title>
        <authorList>
            <person name="Lu H."/>
        </authorList>
    </citation>
    <scope>NUCLEOTIDE SEQUENCE [LARGE SCALE GENOMIC DNA]</scope>
    <source>
        <strain evidence="1 2">FT80W</strain>
    </source>
</reference>
<protein>
    <submittedName>
        <fullName evidence="1">DUF4160 domain-containing protein</fullName>
    </submittedName>
</protein>
<keyword evidence="2" id="KW-1185">Reference proteome</keyword>
<sequence length="79" mass="9387">MPTLLKIKGYRFYFHSNELGEPPHVHVDKDGRSAKFWLESVTVARNHHLTSLELREIGRIISSHRIDFIGRWHEHFDSH</sequence>
<organism evidence="1 2">
    <name type="scientific">Duganella guangzhouensis</name>
    <dbReference type="NCBI Taxonomy" id="2666084"/>
    <lineage>
        <taxon>Bacteria</taxon>
        <taxon>Pseudomonadati</taxon>
        <taxon>Pseudomonadota</taxon>
        <taxon>Betaproteobacteria</taxon>
        <taxon>Burkholderiales</taxon>
        <taxon>Oxalobacteraceae</taxon>
        <taxon>Telluria group</taxon>
        <taxon>Duganella</taxon>
    </lineage>
</organism>
<comment type="caution">
    <text evidence="1">The sequence shown here is derived from an EMBL/GenBank/DDBJ whole genome shotgun (WGS) entry which is preliminary data.</text>
</comment>
<proteinExistence type="predicted"/>
<dbReference type="AlphaFoldDB" id="A0A6I2L981"/>
<evidence type="ECO:0000313" key="1">
    <source>
        <dbReference type="EMBL" id="MRW93787.1"/>
    </source>
</evidence>
<dbReference type="Pfam" id="PF13711">
    <property type="entry name" value="DUF4160"/>
    <property type="match status" value="1"/>
</dbReference>